<gene>
    <name evidence="2" type="ORF">E2562_035781</name>
</gene>
<name>A0A6G1CL51_9ORYZ</name>
<evidence type="ECO:0000313" key="2">
    <source>
        <dbReference type="EMBL" id="KAF0900860.1"/>
    </source>
</evidence>
<comment type="caution">
    <text evidence="2">The sequence shown here is derived from an EMBL/GenBank/DDBJ whole genome shotgun (WGS) entry which is preliminary data.</text>
</comment>
<keyword evidence="3" id="KW-1185">Reference proteome</keyword>
<reference evidence="2 3" key="1">
    <citation type="submission" date="2019-11" db="EMBL/GenBank/DDBJ databases">
        <title>Whole genome sequence of Oryza granulata.</title>
        <authorList>
            <person name="Li W."/>
        </authorList>
    </citation>
    <scope>NUCLEOTIDE SEQUENCE [LARGE SCALE GENOMIC DNA]</scope>
    <source>
        <strain evidence="3">cv. Menghai</strain>
        <tissue evidence="2">Leaf</tissue>
    </source>
</reference>
<accession>A0A6G1CL51</accession>
<sequence length="67" mass="7472">MDNPDPCCRATTLGHRHREDDYLRDLVAASSSSPRRLDPRSRRAPSEHRRCRCLGRSAHTCGGAARG</sequence>
<evidence type="ECO:0000256" key="1">
    <source>
        <dbReference type="SAM" id="MobiDB-lite"/>
    </source>
</evidence>
<feature type="compositionally biased region" description="Basic and acidic residues" evidence="1">
    <location>
        <begin position="35"/>
        <end position="48"/>
    </location>
</feature>
<evidence type="ECO:0000313" key="3">
    <source>
        <dbReference type="Proteomes" id="UP000479710"/>
    </source>
</evidence>
<organism evidence="2 3">
    <name type="scientific">Oryza meyeriana var. granulata</name>
    <dbReference type="NCBI Taxonomy" id="110450"/>
    <lineage>
        <taxon>Eukaryota</taxon>
        <taxon>Viridiplantae</taxon>
        <taxon>Streptophyta</taxon>
        <taxon>Embryophyta</taxon>
        <taxon>Tracheophyta</taxon>
        <taxon>Spermatophyta</taxon>
        <taxon>Magnoliopsida</taxon>
        <taxon>Liliopsida</taxon>
        <taxon>Poales</taxon>
        <taxon>Poaceae</taxon>
        <taxon>BOP clade</taxon>
        <taxon>Oryzoideae</taxon>
        <taxon>Oryzeae</taxon>
        <taxon>Oryzinae</taxon>
        <taxon>Oryza</taxon>
        <taxon>Oryza meyeriana</taxon>
    </lineage>
</organism>
<protein>
    <submittedName>
        <fullName evidence="2">Uncharacterized protein</fullName>
    </submittedName>
</protein>
<dbReference type="EMBL" id="SPHZ02000009">
    <property type="protein sequence ID" value="KAF0900860.1"/>
    <property type="molecule type" value="Genomic_DNA"/>
</dbReference>
<feature type="region of interest" description="Disordered" evidence="1">
    <location>
        <begin position="27"/>
        <end position="49"/>
    </location>
</feature>
<proteinExistence type="predicted"/>
<dbReference type="Proteomes" id="UP000479710">
    <property type="component" value="Unassembled WGS sequence"/>
</dbReference>
<dbReference type="AlphaFoldDB" id="A0A6G1CL51"/>